<comment type="similarity">
    <text evidence="3">Belongs to the HPS/KGPDC family. HPS subfamily.</text>
</comment>
<dbReference type="GO" id="GO:0019854">
    <property type="term" value="P:L-ascorbic acid catabolic process"/>
    <property type="evidence" value="ECO:0007669"/>
    <property type="project" value="TreeGrafter"/>
</dbReference>
<keyword evidence="6" id="KW-0119">Carbohydrate metabolism</keyword>
<dbReference type="GO" id="GO:0033982">
    <property type="term" value="F:3-dehydro-L-gulonate-6-phosphate decarboxylase activity"/>
    <property type="evidence" value="ECO:0007669"/>
    <property type="project" value="TreeGrafter"/>
</dbReference>
<dbReference type="InterPro" id="IPR011060">
    <property type="entry name" value="RibuloseP-bd_barrel"/>
</dbReference>
<organism evidence="8 9">
    <name type="scientific">Iocasia fonsfrigidae</name>
    <dbReference type="NCBI Taxonomy" id="2682810"/>
    <lineage>
        <taxon>Bacteria</taxon>
        <taxon>Bacillati</taxon>
        <taxon>Bacillota</taxon>
        <taxon>Clostridia</taxon>
        <taxon>Halanaerobiales</taxon>
        <taxon>Halanaerobiaceae</taxon>
        <taxon>Iocasia</taxon>
    </lineage>
</organism>
<accession>A0A8A7K7A8</accession>
<evidence type="ECO:0000313" key="8">
    <source>
        <dbReference type="EMBL" id="QTL97060.1"/>
    </source>
</evidence>
<proteinExistence type="inferred from homology"/>
<dbReference type="GO" id="GO:0043801">
    <property type="term" value="F:hexulose-6-phosphate synthase activity"/>
    <property type="evidence" value="ECO:0007669"/>
    <property type="project" value="UniProtKB-EC"/>
</dbReference>
<evidence type="ECO:0000256" key="3">
    <source>
        <dbReference type="ARBA" id="ARBA00006350"/>
    </source>
</evidence>
<dbReference type="InterPro" id="IPR001754">
    <property type="entry name" value="OMPdeCOase_dom"/>
</dbReference>
<dbReference type="FunFam" id="3.20.20.70:FF:000022">
    <property type="entry name" value="3-keto-L-gulonate-6-phosphate decarboxylase UlaD"/>
    <property type="match status" value="1"/>
</dbReference>
<keyword evidence="9" id="KW-1185">Reference proteome</keyword>
<dbReference type="CDD" id="cd04726">
    <property type="entry name" value="KGPDC_HPS"/>
    <property type="match status" value="1"/>
</dbReference>
<evidence type="ECO:0000256" key="6">
    <source>
        <dbReference type="ARBA" id="ARBA00023277"/>
    </source>
</evidence>
<dbReference type="RefSeq" id="WP_230868722.1">
    <property type="nucleotide sequence ID" value="NZ_CP046640.1"/>
</dbReference>
<name>A0A8A7K7A8_9FIRM</name>
<evidence type="ECO:0000256" key="5">
    <source>
        <dbReference type="ARBA" id="ARBA00023239"/>
    </source>
</evidence>
<keyword evidence="5" id="KW-0456">Lyase</keyword>
<dbReference type="InterPro" id="IPR017553">
    <property type="entry name" value="3-hexulose-6-phosphate_synth"/>
</dbReference>
<evidence type="ECO:0000256" key="1">
    <source>
        <dbReference type="ARBA" id="ARBA00000718"/>
    </source>
</evidence>
<comment type="catalytic activity">
    <reaction evidence="1">
        <text>D-ribulose 5-phosphate + formaldehyde = D-arabino-hex-3-ulose 6-phosphate</text>
        <dbReference type="Rhea" id="RHEA:25201"/>
        <dbReference type="ChEBI" id="CHEBI:16842"/>
        <dbReference type="ChEBI" id="CHEBI:58121"/>
        <dbReference type="ChEBI" id="CHEBI:58542"/>
        <dbReference type="EC" id="4.1.2.43"/>
    </reaction>
</comment>
<dbReference type="KEGG" id="ifn:GM661_03240"/>
<dbReference type="GO" id="GO:0004590">
    <property type="term" value="F:orotidine-5'-phosphate decarboxylase activity"/>
    <property type="evidence" value="ECO:0007669"/>
    <property type="project" value="InterPro"/>
</dbReference>
<dbReference type="InterPro" id="IPR013785">
    <property type="entry name" value="Aldolase_TIM"/>
</dbReference>
<dbReference type="EC" id="4.1.2.43" evidence="4"/>
<evidence type="ECO:0000256" key="2">
    <source>
        <dbReference type="ARBA" id="ARBA00005014"/>
    </source>
</evidence>
<dbReference type="SUPFAM" id="SSF51366">
    <property type="entry name" value="Ribulose-phoshate binding barrel"/>
    <property type="match status" value="1"/>
</dbReference>
<dbReference type="PANTHER" id="PTHR35039:SF3">
    <property type="entry name" value="3-KETO-L-GULONATE-6-PHOSPHATE DECARBOXYLASE SGBH-RELATED"/>
    <property type="match status" value="1"/>
</dbReference>
<evidence type="ECO:0000256" key="4">
    <source>
        <dbReference type="ARBA" id="ARBA00012890"/>
    </source>
</evidence>
<dbReference type="AlphaFoldDB" id="A0A8A7K7A8"/>
<gene>
    <name evidence="8" type="ORF">GM661_03240</name>
</gene>
<dbReference type="Proteomes" id="UP000665020">
    <property type="component" value="Chromosome"/>
</dbReference>
<dbReference type="InterPro" id="IPR041710">
    <property type="entry name" value="HPS/KGPDC"/>
</dbReference>
<dbReference type="Pfam" id="PF00215">
    <property type="entry name" value="OMPdecase"/>
    <property type="match status" value="1"/>
</dbReference>
<evidence type="ECO:0000313" key="9">
    <source>
        <dbReference type="Proteomes" id="UP000665020"/>
    </source>
</evidence>
<protein>
    <recommendedName>
        <fullName evidence="4">3-hexulose-6-phosphate synthase</fullName>
        <ecNumber evidence="4">4.1.2.43</ecNumber>
    </recommendedName>
</protein>
<feature type="domain" description="Orotidine 5'-phosphate decarboxylase" evidence="7">
    <location>
        <begin position="2"/>
        <end position="202"/>
    </location>
</feature>
<comment type="pathway">
    <text evidence="2">One-carbon metabolism; formaldehyde assimilation via RuMP pathway; D-fructose 6-phosphate from D-ribulose 5-phosphate and formaldehyde: step 1/2.</text>
</comment>
<dbReference type="EMBL" id="CP046640">
    <property type="protein sequence ID" value="QTL97060.1"/>
    <property type="molecule type" value="Genomic_DNA"/>
</dbReference>
<reference evidence="8" key="1">
    <citation type="submission" date="2019-12" db="EMBL/GenBank/DDBJ databases">
        <authorList>
            <person name="zhang j."/>
            <person name="sun C.M."/>
        </authorList>
    </citation>
    <scope>NUCLEOTIDE SEQUENCE</scope>
    <source>
        <strain evidence="8">NS-1</strain>
    </source>
</reference>
<sequence length="210" mass="23057">MKLQIALDTVSMQQAVNIIKKVHKYIDIVEVGTPMIIDFGMEAVKIIKKTFPDILVLADTKIMDAGEYEAKMVFEAKADIVTVMGITHVETILGVVKAASEVNKMVLADMMCVKNLEERAKRLVEIGVDYICVHTAVDVQATENPYDELARIQKTVGSKRCAIAGGITIDSINKVVDYKPEIVIVGGGITGQKNKKEVAATFRQKLDIYG</sequence>
<dbReference type="GO" id="GO:0006207">
    <property type="term" value="P:'de novo' pyrimidine nucleobase biosynthetic process"/>
    <property type="evidence" value="ECO:0007669"/>
    <property type="project" value="InterPro"/>
</dbReference>
<dbReference type="PANTHER" id="PTHR35039">
    <property type="entry name" value="3-KETO-L-GULONATE-6-PHOSPHATE DECARBOXYLASE SGBH-RELATED"/>
    <property type="match status" value="1"/>
</dbReference>
<evidence type="ECO:0000259" key="7">
    <source>
        <dbReference type="SMART" id="SM00934"/>
    </source>
</evidence>
<dbReference type="NCBIfam" id="TIGR03128">
    <property type="entry name" value="RuMP_HxlA"/>
    <property type="match status" value="1"/>
</dbReference>
<dbReference type="SMART" id="SM00934">
    <property type="entry name" value="OMPdecase"/>
    <property type="match status" value="1"/>
</dbReference>
<dbReference type="Gene3D" id="3.20.20.70">
    <property type="entry name" value="Aldolase class I"/>
    <property type="match status" value="1"/>
</dbReference>